<dbReference type="HOGENOM" id="CLU_1016142_0_0_1"/>
<sequence>MLFLVTDKKSTTPGRYIGTGKTNREVIGDVANALISKETLKEFFIPFQYGTGKRIYEAVSSGRARVELVGNKERNLTAINAIDKKTILECSIPHGGAEDIRSIYRDPQIESGIYLLHEEKLIKAEDFSRSVFEDLRVAIIDVFSKLGARQIKITDKTEIGGSTEISLSKEVIALAPHLNLDLKRIARFSIDAKLNGVRTAHNDEFVTDIRKKLKHAPELLKLAEHAALNPGSLIGIEKEINLNIAFGMNANLLSIFQGAFKGGYERIFAVDLSF</sequence>
<gene>
    <name evidence="1" type="ORF">GLOINDRAFT_36376</name>
</gene>
<reference evidence="1" key="1">
    <citation type="submission" date="2013-07" db="EMBL/GenBank/DDBJ databases">
        <title>The genome of an arbuscular mycorrhizal fungus provides insights into the evolution of the oldest plant symbiosis.</title>
        <authorList>
            <consortium name="DOE Joint Genome Institute"/>
            <person name="Tisserant E."/>
            <person name="Malbreil M."/>
            <person name="Kuo A."/>
            <person name="Kohler A."/>
            <person name="Symeonidi A."/>
            <person name="Balestrini R."/>
            <person name="Charron P."/>
            <person name="Duensing N."/>
            <person name="Frei-dit-Frey N."/>
            <person name="Gianinazzi-Pearson V."/>
            <person name="Gilbert B."/>
            <person name="Handa Y."/>
            <person name="Hijri M."/>
            <person name="Kaul R."/>
            <person name="Kawaguchi M."/>
            <person name="Krajinski F."/>
            <person name="Lammers P."/>
            <person name="Lapierre D."/>
            <person name="Masclaux F.G."/>
            <person name="Murat C."/>
            <person name="Morin E."/>
            <person name="Ndikumana S."/>
            <person name="Pagni M."/>
            <person name="Petitpierre D."/>
            <person name="Requena N."/>
            <person name="Rosikiewicz P."/>
            <person name="Riley R."/>
            <person name="Saito K."/>
            <person name="San Clemente H."/>
            <person name="Shapiro H."/>
            <person name="van Tuinen D."/>
            <person name="Becard G."/>
            <person name="Bonfante P."/>
            <person name="Paszkowski U."/>
            <person name="Shachar-Hill Y."/>
            <person name="Young J.P."/>
            <person name="Sanders I.R."/>
            <person name="Henrissat B."/>
            <person name="Rensing S.A."/>
            <person name="Grigoriev I.V."/>
            <person name="Corradi N."/>
            <person name="Roux C."/>
            <person name="Martin F."/>
        </authorList>
    </citation>
    <scope>NUCLEOTIDE SEQUENCE</scope>
    <source>
        <strain evidence="1">DAOM 197198</strain>
    </source>
</reference>
<evidence type="ECO:0000313" key="1">
    <source>
        <dbReference type="EMBL" id="ESA04846.1"/>
    </source>
</evidence>
<proteinExistence type="predicted"/>
<organism evidence="1">
    <name type="scientific">Rhizophagus irregularis (strain DAOM 181602 / DAOM 197198 / MUCL 43194)</name>
    <name type="common">Arbuscular mycorrhizal fungus</name>
    <name type="synonym">Glomus intraradices</name>
    <dbReference type="NCBI Taxonomy" id="747089"/>
    <lineage>
        <taxon>Eukaryota</taxon>
        <taxon>Fungi</taxon>
        <taxon>Fungi incertae sedis</taxon>
        <taxon>Mucoromycota</taxon>
        <taxon>Glomeromycotina</taxon>
        <taxon>Glomeromycetes</taxon>
        <taxon>Glomerales</taxon>
        <taxon>Glomeraceae</taxon>
        <taxon>Rhizophagus</taxon>
    </lineage>
</organism>
<dbReference type="AlphaFoldDB" id="U9TNC6"/>
<dbReference type="EMBL" id="KI293919">
    <property type="protein sequence ID" value="ESA04846.1"/>
    <property type="molecule type" value="Genomic_DNA"/>
</dbReference>
<protein>
    <submittedName>
        <fullName evidence="1">Uncharacterized protein</fullName>
    </submittedName>
</protein>
<name>U9TNC6_RHIID</name>
<accession>U9TNC6</accession>